<comment type="function">
    <text evidence="10 11">Involved in cell wall formation. Catalyzes the final step in the synthesis of UDP-N-acetylmuramoyl-pentapeptide, the precursor of murein.</text>
</comment>
<evidence type="ECO:0000256" key="11">
    <source>
        <dbReference type="RuleBase" id="RU004136"/>
    </source>
</evidence>
<dbReference type="HAMAP" id="MF_02019">
    <property type="entry name" value="MurF"/>
    <property type="match status" value="1"/>
</dbReference>
<dbReference type="SUPFAM" id="SSF53244">
    <property type="entry name" value="MurD-like peptide ligases, peptide-binding domain"/>
    <property type="match status" value="1"/>
</dbReference>
<evidence type="ECO:0000256" key="3">
    <source>
        <dbReference type="ARBA" id="ARBA00022618"/>
    </source>
</evidence>
<evidence type="ECO:0000259" key="14">
    <source>
        <dbReference type="Pfam" id="PF08245"/>
    </source>
</evidence>
<evidence type="ECO:0000256" key="7">
    <source>
        <dbReference type="ARBA" id="ARBA00022984"/>
    </source>
</evidence>
<dbReference type="GO" id="GO:0008766">
    <property type="term" value="F:UDP-N-acetylmuramoylalanyl-D-glutamyl-2,6-diaminopimelate-D-alanyl-D-alanine ligase activity"/>
    <property type="evidence" value="ECO:0007669"/>
    <property type="project" value="RHEA"/>
</dbReference>
<dbReference type="SUPFAM" id="SSF63418">
    <property type="entry name" value="MurE/MurF N-terminal domain"/>
    <property type="match status" value="1"/>
</dbReference>
<dbReference type="OrthoDB" id="9800958at2"/>
<comment type="catalytic activity">
    <reaction evidence="10 11">
        <text>D-alanyl-D-alanine + UDP-N-acetyl-alpha-D-muramoyl-L-alanyl-gamma-D-glutamyl-meso-2,6-diaminopimelate + ATP = UDP-N-acetyl-alpha-D-muramoyl-L-alanyl-gamma-D-glutamyl-meso-2,6-diaminopimeloyl-D-alanyl-D-alanine + ADP + phosphate + H(+)</text>
        <dbReference type="Rhea" id="RHEA:28374"/>
        <dbReference type="ChEBI" id="CHEBI:15378"/>
        <dbReference type="ChEBI" id="CHEBI:30616"/>
        <dbReference type="ChEBI" id="CHEBI:43474"/>
        <dbReference type="ChEBI" id="CHEBI:57822"/>
        <dbReference type="ChEBI" id="CHEBI:61386"/>
        <dbReference type="ChEBI" id="CHEBI:83905"/>
        <dbReference type="ChEBI" id="CHEBI:456216"/>
        <dbReference type="EC" id="6.3.2.10"/>
    </reaction>
</comment>
<dbReference type="Gene3D" id="3.40.1390.10">
    <property type="entry name" value="MurE/MurF, N-terminal domain"/>
    <property type="match status" value="1"/>
</dbReference>
<dbReference type="PANTHER" id="PTHR43024">
    <property type="entry name" value="UDP-N-ACETYLMURAMOYL-TRIPEPTIDE--D-ALANYL-D-ALANINE LIGASE"/>
    <property type="match status" value="1"/>
</dbReference>
<keyword evidence="8 10" id="KW-0131">Cell cycle</keyword>
<evidence type="ECO:0000259" key="12">
    <source>
        <dbReference type="Pfam" id="PF01225"/>
    </source>
</evidence>
<name>A0A542XAC9_9MICO</name>
<dbReference type="InterPro" id="IPR051046">
    <property type="entry name" value="MurCDEF_CellWall_CoF430Synth"/>
</dbReference>
<dbReference type="Proteomes" id="UP000318336">
    <property type="component" value="Unassembled WGS sequence"/>
</dbReference>
<dbReference type="Gene3D" id="3.40.1190.10">
    <property type="entry name" value="Mur-like, catalytic domain"/>
    <property type="match status" value="1"/>
</dbReference>
<dbReference type="EMBL" id="VFOK01000001">
    <property type="protein sequence ID" value="TQL32788.1"/>
    <property type="molecule type" value="Genomic_DNA"/>
</dbReference>
<keyword evidence="1 10" id="KW-0963">Cytoplasm</keyword>
<dbReference type="NCBIfam" id="TIGR01143">
    <property type="entry name" value="murF"/>
    <property type="match status" value="1"/>
</dbReference>
<dbReference type="Pfam" id="PF02875">
    <property type="entry name" value="Mur_ligase_C"/>
    <property type="match status" value="1"/>
</dbReference>
<dbReference type="PANTHER" id="PTHR43024:SF1">
    <property type="entry name" value="UDP-N-ACETYLMURAMOYL-TRIPEPTIDE--D-ALANYL-D-ALANINE LIGASE"/>
    <property type="match status" value="1"/>
</dbReference>
<evidence type="ECO:0000259" key="13">
    <source>
        <dbReference type="Pfam" id="PF02875"/>
    </source>
</evidence>
<comment type="similarity">
    <text evidence="10">Belongs to the MurCDEF family. MurF subfamily.</text>
</comment>
<evidence type="ECO:0000256" key="4">
    <source>
        <dbReference type="ARBA" id="ARBA00022741"/>
    </source>
</evidence>
<dbReference type="InterPro" id="IPR036615">
    <property type="entry name" value="Mur_ligase_C_dom_sf"/>
</dbReference>
<reference evidence="15 16" key="1">
    <citation type="submission" date="2019-06" db="EMBL/GenBank/DDBJ databases">
        <title>Sequencing the genomes of 1000 actinobacteria strains.</title>
        <authorList>
            <person name="Klenk H.-P."/>
        </authorList>
    </citation>
    <scope>NUCLEOTIDE SEQUENCE [LARGE SCALE GENOMIC DNA]</scope>
    <source>
        <strain evidence="15 16">DSM 24617</strain>
    </source>
</reference>
<proteinExistence type="inferred from homology"/>
<dbReference type="InterPro" id="IPR005863">
    <property type="entry name" value="UDP-N-AcMur_synth"/>
</dbReference>
<comment type="subcellular location">
    <subcellularLocation>
        <location evidence="10 11">Cytoplasm</location>
    </subcellularLocation>
</comment>
<dbReference type="RefSeq" id="WP_142004859.1">
    <property type="nucleotide sequence ID" value="NZ_CAJTBP010000001.1"/>
</dbReference>
<dbReference type="GO" id="GO:0071555">
    <property type="term" value="P:cell wall organization"/>
    <property type="evidence" value="ECO:0007669"/>
    <property type="project" value="UniProtKB-KW"/>
</dbReference>
<evidence type="ECO:0000256" key="9">
    <source>
        <dbReference type="ARBA" id="ARBA00023316"/>
    </source>
</evidence>
<evidence type="ECO:0000313" key="15">
    <source>
        <dbReference type="EMBL" id="TQL32788.1"/>
    </source>
</evidence>
<dbReference type="GO" id="GO:0005737">
    <property type="term" value="C:cytoplasm"/>
    <property type="evidence" value="ECO:0007669"/>
    <property type="project" value="UniProtKB-SubCell"/>
</dbReference>
<organism evidence="15 16">
    <name type="scientific">Barrientosiimonas humi</name>
    <dbReference type="NCBI Taxonomy" id="999931"/>
    <lineage>
        <taxon>Bacteria</taxon>
        <taxon>Bacillati</taxon>
        <taxon>Actinomycetota</taxon>
        <taxon>Actinomycetes</taxon>
        <taxon>Micrococcales</taxon>
        <taxon>Dermacoccaceae</taxon>
        <taxon>Barrientosiimonas</taxon>
    </lineage>
</organism>
<dbReference type="GO" id="GO:0051301">
    <property type="term" value="P:cell division"/>
    <property type="evidence" value="ECO:0007669"/>
    <property type="project" value="UniProtKB-KW"/>
</dbReference>
<sequence>MIPLQLSEVARITGGELRGPDVLVDGPVVTDSREAAPGALYVARVGEHADGHDYVPGAVAAGAVAVLGTRQVGETPTVVVADVQEAFAALARGVVDRAPDLTIVGITGSSGKTSTKDLLAAVLLPAGETVAPVGSYNSEVGVPLTVSRVTRDTRYLVAEMGADGVGHIAYLARIAPPRIGLVLNVGQAHLGSFGSVEAIAATKGELVEALPEDGLAVLNADDPLVAAMASRSRARVQTVGLSEGADLRATDVELDELGRARFTMHTPAGARQVQLRGLLGAHQVGNALSVTAAALELGLTLDQTVRALEEARPASRWRMELFELGGITLVNDAYNANPDSMRAALRALQQMGSGGRRTVAVLGAMRELGPTSEAEHEGIGRAAAAADVRRVVVVGDGAEGIARGALAAGADPGTVSTVPDVDAAHALLTQELSDGDVVLLKSSRDSGLRFLGDRIVEEAGKEVGR</sequence>
<keyword evidence="7 10" id="KW-0573">Peptidoglycan synthesis</keyword>
<dbReference type="InterPro" id="IPR013221">
    <property type="entry name" value="Mur_ligase_cen"/>
</dbReference>
<feature type="domain" description="Mur ligase N-terminal catalytic" evidence="12">
    <location>
        <begin position="29"/>
        <end position="92"/>
    </location>
</feature>
<evidence type="ECO:0000256" key="1">
    <source>
        <dbReference type="ARBA" id="ARBA00022490"/>
    </source>
</evidence>
<dbReference type="InterPro" id="IPR036565">
    <property type="entry name" value="Mur-like_cat_sf"/>
</dbReference>
<dbReference type="GO" id="GO:0008360">
    <property type="term" value="P:regulation of cell shape"/>
    <property type="evidence" value="ECO:0007669"/>
    <property type="project" value="UniProtKB-KW"/>
</dbReference>
<protein>
    <recommendedName>
        <fullName evidence="10 11">UDP-N-acetylmuramoyl-tripeptide--D-alanyl-D-alanine ligase</fullName>
        <ecNumber evidence="10 11">6.3.2.10</ecNumber>
    </recommendedName>
    <alternativeName>
        <fullName evidence="10">D-alanyl-D-alanine-adding enzyme</fullName>
    </alternativeName>
</protein>
<evidence type="ECO:0000313" key="16">
    <source>
        <dbReference type="Proteomes" id="UP000318336"/>
    </source>
</evidence>
<gene>
    <name evidence="10" type="primary">murF</name>
    <name evidence="15" type="ORF">FB554_0920</name>
</gene>
<dbReference type="SUPFAM" id="SSF53623">
    <property type="entry name" value="MurD-like peptide ligases, catalytic domain"/>
    <property type="match status" value="1"/>
</dbReference>
<comment type="pathway">
    <text evidence="10 11">Cell wall biogenesis; peptidoglycan biosynthesis.</text>
</comment>
<keyword evidence="4 10" id="KW-0547">Nucleotide-binding</keyword>
<evidence type="ECO:0000256" key="8">
    <source>
        <dbReference type="ARBA" id="ARBA00023306"/>
    </source>
</evidence>
<evidence type="ECO:0000256" key="5">
    <source>
        <dbReference type="ARBA" id="ARBA00022840"/>
    </source>
</evidence>
<keyword evidence="6 10" id="KW-0133">Cell shape</keyword>
<dbReference type="InterPro" id="IPR004101">
    <property type="entry name" value="Mur_ligase_C"/>
</dbReference>
<dbReference type="EC" id="6.3.2.10" evidence="10 11"/>
<dbReference type="GO" id="GO:0009252">
    <property type="term" value="P:peptidoglycan biosynthetic process"/>
    <property type="evidence" value="ECO:0007669"/>
    <property type="project" value="UniProtKB-UniRule"/>
</dbReference>
<dbReference type="Gene3D" id="3.90.190.20">
    <property type="entry name" value="Mur ligase, C-terminal domain"/>
    <property type="match status" value="1"/>
</dbReference>
<keyword evidence="5 10" id="KW-0067">ATP-binding</keyword>
<comment type="caution">
    <text evidence="15">The sequence shown here is derived from an EMBL/GenBank/DDBJ whole genome shotgun (WGS) entry which is preliminary data.</text>
</comment>
<dbReference type="GO" id="GO:0005524">
    <property type="term" value="F:ATP binding"/>
    <property type="evidence" value="ECO:0007669"/>
    <property type="project" value="UniProtKB-UniRule"/>
</dbReference>
<dbReference type="InterPro" id="IPR000713">
    <property type="entry name" value="Mur_ligase_N"/>
</dbReference>
<dbReference type="Pfam" id="PF01225">
    <property type="entry name" value="Mur_ligase"/>
    <property type="match status" value="1"/>
</dbReference>
<evidence type="ECO:0000256" key="10">
    <source>
        <dbReference type="HAMAP-Rule" id="MF_02019"/>
    </source>
</evidence>
<accession>A0A542XAC9</accession>
<keyword evidence="3 10" id="KW-0132">Cell division</keyword>
<evidence type="ECO:0000256" key="2">
    <source>
        <dbReference type="ARBA" id="ARBA00022598"/>
    </source>
</evidence>
<dbReference type="AlphaFoldDB" id="A0A542XAC9"/>
<feature type="domain" description="Mur ligase central" evidence="14">
    <location>
        <begin position="106"/>
        <end position="294"/>
    </location>
</feature>
<feature type="binding site" evidence="10">
    <location>
        <begin position="108"/>
        <end position="114"/>
    </location>
    <ligand>
        <name>ATP</name>
        <dbReference type="ChEBI" id="CHEBI:30616"/>
    </ligand>
</feature>
<feature type="domain" description="Mur ligase C-terminal" evidence="13">
    <location>
        <begin position="318"/>
        <end position="444"/>
    </location>
</feature>
<dbReference type="UniPathway" id="UPA00219"/>
<keyword evidence="16" id="KW-1185">Reference proteome</keyword>
<keyword evidence="2 10" id="KW-0436">Ligase</keyword>
<dbReference type="Pfam" id="PF08245">
    <property type="entry name" value="Mur_ligase_M"/>
    <property type="match status" value="1"/>
</dbReference>
<dbReference type="InterPro" id="IPR035911">
    <property type="entry name" value="MurE/MurF_N"/>
</dbReference>
<evidence type="ECO:0000256" key="6">
    <source>
        <dbReference type="ARBA" id="ARBA00022960"/>
    </source>
</evidence>
<dbReference type="GO" id="GO:0047480">
    <property type="term" value="F:UDP-N-acetylmuramoyl-tripeptide-D-alanyl-D-alanine ligase activity"/>
    <property type="evidence" value="ECO:0007669"/>
    <property type="project" value="UniProtKB-UniRule"/>
</dbReference>
<keyword evidence="9 10" id="KW-0961">Cell wall biogenesis/degradation</keyword>